<dbReference type="GO" id="GO:0005886">
    <property type="term" value="C:plasma membrane"/>
    <property type="evidence" value="ECO:0007669"/>
    <property type="project" value="TreeGrafter"/>
</dbReference>
<dbReference type="OrthoDB" id="9121563at2"/>
<evidence type="ECO:0000256" key="1">
    <source>
        <dbReference type="ARBA" id="ARBA00000085"/>
    </source>
</evidence>
<keyword evidence="4" id="KW-0597">Phosphoprotein</keyword>
<dbReference type="InterPro" id="IPR003594">
    <property type="entry name" value="HATPase_dom"/>
</dbReference>
<feature type="domain" description="Histidine kinase" evidence="12">
    <location>
        <begin position="237"/>
        <end position="445"/>
    </location>
</feature>
<dbReference type="SUPFAM" id="SSF47384">
    <property type="entry name" value="Homodimeric domain of signal transducing histidine kinase"/>
    <property type="match status" value="1"/>
</dbReference>
<dbReference type="CDD" id="cd00082">
    <property type="entry name" value="HisKA"/>
    <property type="match status" value="1"/>
</dbReference>
<evidence type="ECO:0000259" key="12">
    <source>
        <dbReference type="PROSITE" id="PS50109"/>
    </source>
</evidence>
<keyword evidence="14" id="KW-1185">Reference proteome</keyword>
<proteinExistence type="predicted"/>
<dbReference type="Gene3D" id="1.10.287.130">
    <property type="match status" value="1"/>
</dbReference>
<comment type="caution">
    <text evidence="13">The sequence shown here is derived from an EMBL/GenBank/DDBJ whole genome shotgun (WGS) entry which is preliminary data.</text>
</comment>
<dbReference type="Proteomes" id="UP000321548">
    <property type="component" value="Unassembled WGS sequence"/>
</dbReference>
<dbReference type="PANTHER" id="PTHR45436">
    <property type="entry name" value="SENSOR HISTIDINE KINASE YKOH"/>
    <property type="match status" value="1"/>
</dbReference>
<evidence type="ECO:0000256" key="11">
    <source>
        <dbReference type="SAM" id="Phobius"/>
    </source>
</evidence>
<evidence type="ECO:0000256" key="2">
    <source>
        <dbReference type="ARBA" id="ARBA00004370"/>
    </source>
</evidence>
<keyword evidence="7 13" id="KW-0418">Kinase</keyword>
<dbReference type="InterPro" id="IPR004358">
    <property type="entry name" value="Sig_transdc_His_kin-like_C"/>
</dbReference>
<evidence type="ECO:0000256" key="4">
    <source>
        <dbReference type="ARBA" id="ARBA00022553"/>
    </source>
</evidence>
<dbReference type="Pfam" id="PF00512">
    <property type="entry name" value="HisKA"/>
    <property type="match status" value="1"/>
</dbReference>
<dbReference type="SMART" id="SM00387">
    <property type="entry name" value="HATPase_c"/>
    <property type="match status" value="1"/>
</dbReference>
<dbReference type="EMBL" id="VDUY01000002">
    <property type="protein sequence ID" value="TXL67030.1"/>
    <property type="molecule type" value="Genomic_DNA"/>
</dbReference>
<evidence type="ECO:0000256" key="9">
    <source>
        <dbReference type="ARBA" id="ARBA00023136"/>
    </source>
</evidence>
<evidence type="ECO:0000256" key="6">
    <source>
        <dbReference type="ARBA" id="ARBA00022692"/>
    </source>
</evidence>
<dbReference type="SMART" id="SM00388">
    <property type="entry name" value="HisKA"/>
    <property type="match status" value="1"/>
</dbReference>
<name>A0A5C8P086_9BURK</name>
<evidence type="ECO:0000313" key="14">
    <source>
        <dbReference type="Proteomes" id="UP000321548"/>
    </source>
</evidence>
<evidence type="ECO:0000256" key="5">
    <source>
        <dbReference type="ARBA" id="ARBA00022679"/>
    </source>
</evidence>
<sequence>MATGSPPTETAPRTHRPSLRRRLAAVFAGLALLIALAQASLVWFVSYHAEEAMIDRILAGQLERSIVVHRQQPGLAAPNTPDMSLYVVHDGDAAAEAALPAWLRSLPRRAGGYELRPGEDLEYHVAIERDGDAWFFLVYDVAEHETRQHNAIAALALSVLAIGALALLLSGRMAGRLTRDLQGLSDAVGRPQDEAERPARLDAIAAHAETARLAGALDAYRDRLVEILARERAFTAAANHELRTPLMRAGSSLDLLRAGELDERQRRLVDTVQASLDEMTMLTVALLRVARGGSAEAASEIGIDRLVAEVLGHLAAEARARGIALGSEVEAGAVVRLDRSALWIVLANLVRNAVRHSGGTRVRVDWRDSELVVDDDGIGIGGGSGNGPGSAPADGSSQAPIRPDSEGLGLGLSIAQRICDAAGWQLALEPRPGGGTRARVRLAKA</sequence>
<dbReference type="InterPro" id="IPR036890">
    <property type="entry name" value="HATPase_C_sf"/>
</dbReference>
<keyword evidence="9 11" id="KW-0472">Membrane</keyword>
<keyword evidence="8 11" id="KW-1133">Transmembrane helix</keyword>
<comment type="catalytic activity">
    <reaction evidence="1">
        <text>ATP + protein L-histidine = ADP + protein N-phospho-L-histidine.</text>
        <dbReference type="EC" id="2.7.13.3"/>
    </reaction>
</comment>
<keyword evidence="5" id="KW-0808">Transferase</keyword>
<evidence type="ECO:0000256" key="8">
    <source>
        <dbReference type="ARBA" id="ARBA00022989"/>
    </source>
</evidence>
<dbReference type="AlphaFoldDB" id="A0A5C8P086"/>
<dbReference type="Pfam" id="PF02518">
    <property type="entry name" value="HATPase_c"/>
    <property type="match status" value="1"/>
</dbReference>
<evidence type="ECO:0000256" key="7">
    <source>
        <dbReference type="ARBA" id="ARBA00022777"/>
    </source>
</evidence>
<feature type="region of interest" description="Disordered" evidence="10">
    <location>
        <begin position="377"/>
        <end position="402"/>
    </location>
</feature>
<accession>A0A5C8P086</accession>
<dbReference type="InterPro" id="IPR003661">
    <property type="entry name" value="HisK_dim/P_dom"/>
</dbReference>
<organism evidence="13 14">
    <name type="scientific">Zeimonas arvi</name>
    <dbReference type="NCBI Taxonomy" id="2498847"/>
    <lineage>
        <taxon>Bacteria</taxon>
        <taxon>Pseudomonadati</taxon>
        <taxon>Pseudomonadota</taxon>
        <taxon>Betaproteobacteria</taxon>
        <taxon>Burkholderiales</taxon>
        <taxon>Burkholderiaceae</taxon>
        <taxon>Zeimonas</taxon>
    </lineage>
</organism>
<dbReference type="InterPro" id="IPR050428">
    <property type="entry name" value="TCS_sensor_his_kinase"/>
</dbReference>
<dbReference type="PROSITE" id="PS50109">
    <property type="entry name" value="HIS_KIN"/>
    <property type="match status" value="1"/>
</dbReference>
<feature type="transmembrane region" description="Helical" evidence="11">
    <location>
        <begin position="23"/>
        <end position="45"/>
    </location>
</feature>
<dbReference type="EC" id="2.7.13.3" evidence="3"/>
<dbReference type="Gene3D" id="3.30.565.10">
    <property type="entry name" value="Histidine kinase-like ATPase, C-terminal domain"/>
    <property type="match status" value="1"/>
</dbReference>
<dbReference type="RefSeq" id="WP_147703279.1">
    <property type="nucleotide sequence ID" value="NZ_VDUY01000002.1"/>
</dbReference>
<feature type="compositionally biased region" description="Gly residues" evidence="10">
    <location>
        <begin position="378"/>
        <end position="388"/>
    </location>
</feature>
<protein>
    <recommendedName>
        <fullName evidence="3">histidine kinase</fullName>
        <ecNumber evidence="3">2.7.13.3</ecNumber>
    </recommendedName>
</protein>
<keyword evidence="6 11" id="KW-0812">Transmembrane</keyword>
<evidence type="ECO:0000313" key="13">
    <source>
        <dbReference type="EMBL" id="TXL67030.1"/>
    </source>
</evidence>
<comment type="subcellular location">
    <subcellularLocation>
        <location evidence="2">Membrane</location>
    </subcellularLocation>
</comment>
<dbReference type="SUPFAM" id="SSF55874">
    <property type="entry name" value="ATPase domain of HSP90 chaperone/DNA topoisomerase II/histidine kinase"/>
    <property type="match status" value="1"/>
</dbReference>
<feature type="transmembrane region" description="Helical" evidence="11">
    <location>
        <begin position="151"/>
        <end position="169"/>
    </location>
</feature>
<evidence type="ECO:0000256" key="3">
    <source>
        <dbReference type="ARBA" id="ARBA00012438"/>
    </source>
</evidence>
<dbReference type="PRINTS" id="PR00344">
    <property type="entry name" value="BCTRLSENSOR"/>
</dbReference>
<dbReference type="InterPro" id="IPR005467">
    <property type="entry name" value="His_kinase_dom"/>
</dbReference>
<dbReference type="InterPro" id="IPR036097">
    <property type="entry name" value="HisK_dim/P_sf"/>
</dbReference>
<gene>
    <name evidence="13" type="ORF">FHP08_05265</name>
</gene>
<dbReference type="PANTHER" id="PTHR45436:SF16">
    <property type="entry name" value="HISTIDINE KINASE"/>
    <property type="match status" value="1"/>
</dbReference>
<dbReference type="GO" id="GO:0000155">
    <property type="term" value="F:phosphorelay sensor kinase activity"/>
    <property type="evidence" value="ECO:0007669"/>
    <property type="project" value="InterPro"/>
</dbReference>
<reference evidence="13 14" key="1">
    <citation type="submission" date="2019-06" db="EMBL/GenBank/DDBJ databases">
        <title>Quisquiliibacterium sp. nov., isolated from a maize field.</title>
        <authorList>
            <person name="Lin S.-Y."/>
            <person name="Tsai C.-F."/>
            <person name="Young C.-C."/>
        </authorList>
    </citation>
    <scope>NUCLEOTIDE SEQUENCE [LARGE SCALE GENOMIC DNA]</scope>
    <source>
        <strain evidence="13 14">CC-CFT501</strain>
    </source>
</reference>
<evidence type="ECO:0000256" key="10">
    <source>
        <dbReference type="SAM" id="MobiDB-lite"/>
    </source>
</evidence>